<feature type="non-terminal residue" evidence="10">
    <location>
        <position position="1"/>
    </location>
</feature>
<dbReference type="EMBL" id="PQAP01000009">
    <property type="protein sequence ID" value="PWB75449.1"/>
    <property type="molecule type" value="Genomic_DNA"/>
</dbReference>
<dbReference type="EC" id="2.7.11.1" evidence="1"/>
<evidence type="ECO:0000256" key="2">
    <source>
        <dbReference type="ARBA" id="ARBA00022527"/>
    </source>
</evidence>
<dbReference type="Gene3D" id="3.30.200.20">
    <property type="entry name" value="Phosphorylase Kinase, domain 1"/>
    <property type="match status" value="1"/>
</dbReference>
<evidence type="ECO:0000256" key="3">
    <source>
        <dbReference type="ARBA" id="ARBA00022679"/>
    </source>
</evidence>
<keyword evidence="2" id="KW-0723">Serine/threonine-protein kinase</keyword>
<comment type="caution">
    <text evidence="10">The sequence shown here is derived from an EMBL/GenBank/DDBJ whole genome shotgun (WGS) entry which is preliminary data.</text>
</comment>
<dbReference type="SUPFAM" id="SSF56112">
    <property type="entry name" value="Protein kinase-like (PK-like)"/>
    <property type="match status" value="1"/>
</dbReference>
<evidence type="ECO:0000256" key="1">
    <source>
        <dbReference type="ARBA" id="ARBA00012513"/>
    </source>
</evidence>
<evidence type="ECO:0000256" key="6">
    <source>
        <dbReference type="ARBA" id="ARBA00022840"/>
    </source>
</evidence>
<feature type="domain" description="Protein kinase" evidence="9">
    <location>
        <begin position="122"/>
        <end position="385"/>
    </location>
</feature>
<accession>A0A855XC35</accession>
<sequence length="391" mass="43419">ARTASVPARELSSTPGDQSEQKTVAMPNPEHEPFDHQTVKADVDVAVDGTAATSDRSWGEIELERSDEASAQPEHTEAAAHSSDHVDSNQGWPDSGRSKAESSSGELSISGELAELKSLGRYQITGVLGKGAMGTVYRGVDPAINRPVALKTIRLDFINDPAEFEELKERLYREAQAAGKLSHPNIVTIYDVGSEGPLQYIAMEYLEGQTLENLIRKKVKFNYRIIAQIITQMCQALEYAHERGIVHRDIKPANVMVLSDYRVKVMDFGIARIDSNSMTKTGIAMGTPNYISPEQLKGLPIDRRADLFSMGVVMYEMLLGRRPFKGENITSLIYSILHHEPEKPSAVNPQIPLLFDHIVMRALKKVPAERYQKATELMADLHDFVESFTAR</sequence>
<keyword evidence="3" id="KW-0808">Transferase</keyword>
<proteinExistence type="predicted"/>
<dbReference type="AlphaFoldDB" id="A0A855XC35"/>
<dbReference type="Gene3D" id="1.10.510.10">
    <property type="entry name" value="Transferase(Phosphotransferase) domain 1"/>
    <property type="match status" value="1"/>
</dbReference>
<dbReference type="SMART" id="SM00220">
    <property type="entry name" value="S_TKc"/>
    <property type="match status" value="1"/>
</dbReference>
<dbReference type="FunFam" id="1.10.510.10:FF:000021">
    <property type="entry name" value="Serine/threonine protein kinase"/>
    <property type="match status" value="1"/>
</dbReference>
<dbReference type="Proteomes" id="UP000250918">
    <property type="component" value="Unassembled WGS sequence"/>
</dbReference>
<dbReference type="Pfam" id="PF00069">
    <property type="entry name" value="Pkinase"/>
    <property type="match status" value="1"/>
</dbReference>
<feature type="region of interest" description="Disordered" evidence="8">
    <location>
        <begin position="1"/>
        <end position="107"/>
    </location>
</feature>
<evidence type="ECO:0000313" key="10">
    <source>
        <dbReference type="EMBL" id="PWB75449.1"/>
    </source>
</evidence>
<keyword evidence="4 7" id="KW-0547">Nucleotide-binding</keyword>
<evidence type="ECO:0000256" key="8">
    <source>
        <dbReference type="SAM" id="MobiDB-lite"/>
    </source>
</evidence>
<dbReference type="InterPro" id="IPR017441">
    <property type="entry name" value="Protein_kinase_ATP_BS"/>
</dbReference>
<evidence type="ECO:0000256" key="5">
    <source>
        <dbReference type="ARBA" id="ARBA00022777"/>
    </source>
</evidence>
<dbReference type="PANTHER" id="PTHR43289:SF6">
    <property type="entry name" value="SERINE_THREONINE-PROTEIN KINASE NEKL-3"/>
    <property type="match status" value="1"/>
</dbReference>
<feature type="compositionally biased region" description="Polar residues" evidence="8">
    <location>
        <begin position="11"/>
        <end position="22"/>
    </location>
</feature>
<feature type="compositionally biased region" description="Low complexity" evidence="8">
    <location>
        <begin position="44"/>
        <end position="55"/>
    </location>
</feature>
<dbReference type="CDD" id="cd14014">
    <property type="entry name" value="STKc_PknB_like"/>
    <property type="match status" value="1"/>
</dbReference>
<name>A0A855XC35_9BACT</name>
<evidence type="ECO:0000256" key="7">
    <source>
        <dbReference type="PROSITE-ProRule" id="PRU10141"/>
    </source>
</evidence>
<dbReference type="InterPro" id="IPR008271">
    <property type="entry name" value="Ser/Thr_kinase_AS"/>
</dbReference>
<dbReference type="InterPro" id="IPR000719">
    <property type="entry name" value="Prot_kinase_dom"/>
</dbReference>
<evidence type="ECO:0000256" key="4">
    <source>
        <dbReference type="ARBA" id="ARBA00022741"/>
    </source>
</evidence>
<feature type="compositionally biased region" description="Basic and acidic residues" evidence="8">
    <location>
        <begin position="57"/>
        <end position="87"/>
    </location>
</feature>
<reference evidence="10 11" key="1">
    <citation type="journal article" date="2018" name="ISME J.">
        <title>A methanotrophic archaeon couples anaerobic oxidation of methane to Fe(III) reduction.</title>
        <authorList>
            <person name="Cai C."/>
            <person name="Leu A.O."/>
            <person name="Xie G.J."/>
            <person name="Guo J."/>
            <person name="Feng Y."/>
            <person name="Zhao J.X."/>
            <person name="Tyson G.W."/>
            <person name="Yuan Z."/>
            <person name="Hu S."/>
        </authorList>
    </citation>
    <scope>NUCLEOTIDE SEQUENCE [LARGE SCALE GENOMIC DNA]</scope>
    <source>
        <strain evidence="10">FeB_12</strain>
    </source>
</reference>
<keyword evidence="6 7" id="KW-0067">ATP-binding</keyword>
<protein>
    <recommendedName>
        <fullName evidence="1">non-specific serine/threonine protein kinase</fullName>
        <ecNumber evidence="1">2.7.11.1</ecNumber>
    </recommendedName>
</protein>
<dbReference type="PROSITE" id="PS50011">
    <property type="entry name" value="PROTEIN_KINASE_DOM"/>
    <property type="match status" value="1"/>
</dbReference>
<dbReference type="GO" id="GO:0005524">
    <property type="term" value="F:ATP binding"/>
    <property type="evidence" value="ECO:0007669"/>
    <property type="project" value="UniProtKB-UniRule"/>
</dbReference>
<dbReference type="GO" id="GO:0004674">
    <property type="term" value="F:protein serine/threonine kinase activity"/>
    <property type="evidence" value="ECO:0007669"/>
    <property type="project" value="UniProtKB-KW"/>
</dbReference>
<feature type="compositionally biased region" description="Basic and acidic residues" evidence="8">
    <location>
        <begin position="29"/>
        <end position="43"/>
    </location>
</feature>
<evidence type="ECO:0000259" key="9">
    <source>
        <dbReference type="PROSITE" id="PS50011"/>
    </source>
</evidence>
<dbReference type="PROSITE" id="PS00108">
    <property type="entry name" value="PROTEIN_KINASE_ST"/>
    <property type="match status" value="1"/>
</dbReference>
<dbReference type="InterPro" id="IPR011009">
    <property type="entry name" value="Kinase-like_dom_sf"/>
</dbReference>
<dbReference type="PROSITE" id="PS00107">
    <property type="entry name" value="PROTEIN_KINASE_ATP"/>
    <property type="match status" value="1"/>
</dbReference>
<organism evidence="10 11">
    <name type="scientific">candidate division GN15 bacterium</name>
    <dbReference type="NCBI Taxonomy" id="2072418"/>
    <lineage>
        <taxon>Bacteria</taxon>
        <taxon>candidate division GN15</taxon>
    </lineage>
</organism>
<feature type="binding site" evidence="7">
    <location>
        <position position="151"/>
    </location>
    <ligand>
        <name>ATP</name>
        <dbReference type="ChEBI" id="CHEBI:30616"/>
    </ligand>
</feature>
<keyword evidence="5" id="KW-0418">Kinase</keyword>
<gene>
    <name evidence="10" type="ORF">C3F09_02325</name>
</gene>
<evidence type="ECO:0000313" key="11">
    <source>
        <dbReference type="Proteomes" id="UP000250918"/>
    </source>
</evidence>
<dbReference type="PANTHER" id="PTHR43289">
    <property type="entry name" value="MITOGEN-ACTIVATED PROTEIN KINASE KINASE KINASE 20-RELATED"/>
    <property type="match status" value="1"/>
</dbReference>